<dbReference type="GO" id="GO:0030267">
    <property type="term" value="F:glyoxylate reductase (NADPH) activity"/>
    <property type="evidence" value="ECO:0007669"/>
    <property type="project" value="TreeGrafter"/>
</dbReference>
<comment type="similarity">
    <text evidence="3">Belongs to the D-isomer specific 2-hydroxyacid dehydrogenase family.</text>
</comment>
<dbReference type="InterPro" id="IPR006139">
    <property type="entry name" value="D-isomer_2_OHA_DH_cat_dom"/>
</dbReference>
<feature type="domain" description="D-isomer specific 2-hydroxyacid dehydrogenase catalytic" evidence="4">
    <location>
        <begin position="5"/>
        <end position="323"/>
    </location>
</feature>
<dbReference type="STRING" id="400727.A0A2T7PPR2"/>
<dbReference type="SUPFAM" id="SSF52283">
    <property type="entry name" value="Formate/glycerate dehydrogenase catalytic domain-like"/>
    <property type="match status" value="1"/>
</dbReference>
<dbReference type="PANTHER" id="PTHR10996:SF277">
    <property type="entry name" value="GLYOXYLATE REDUCTASE_HYDROXYPYRUVATE REDUCTASE"/>
    <property type="match status" value="1"/>
</dbReference>
<dbReference type="CDD" id="cd05301">
    <property type="entry name" value="GDH"/>
    <property type="match status" value="1"/>
</dbReference>
<evidence type="ECO:0000256" key="2">
    <source>
        <dbReference type="ARBA" id="ARBA00073306"/>
    </source>
</evidence>
<evidence type="ECO:0000313" key="7">
    <source>
        <dbReference type="Proteomes" id="UP000245119"/>
    </source>
</evidence>
<gene>
    <name evidence="6" type="ORF">C0Q70_02378</name>
</gene>
<dbReference type="Gene3D" id="3.40.50.720">
    <property type="entry name" value="NAD(P)-binding Rossmann-like Domain"/>
    <property type="match status" value="2"/>
</dbReference>
<dbReference type="PROSITE" id="PS00671">
    <property type="entry name" value="D_2_HYDROXYACID_DH_3"/>
    <property type="match status" value="1"/>
</dbReference>
<evidence type="ECO:0000256" key="1">
    <source>
        <dbReference type="ARBA" id="ARBA00023002"/>
    </source>
</evidence>
<protein>
    <recommendedName>
        <fullName evidence="2">Glyoxylate reductase/hydroxypyruvate reductase</fullName>
    </recommendedName>
</protein>
<feature type="domain" description="D-isomer specific 2-hydroxyacid dehydrogenase NAD-binding" evidence="5">
    <location>
        <begin position="114"/>
        <end position="292"/>
    </location>
</feature>
<evidence type="ECO:0000256" key="3">
    <source>
        <dbReference type="RuleBase" id="RU003719"/>
    </source>
</evidence>
<proteinExistence type="inferred from homology"/>
<dbReference type="EMBL" id="PZQS01000002">
    <property type="protein sequence ID" value="PVD35416.1"/>
    <property type="molecule type" value="Genomic_DNA"/>
</dbReference>
<dbReference type="FunFam" id="3.40.50.720:FF:000026">
    <property type="entry name" value="Glyoxylate/hydroxypyruvate reductase B"/>
    <property type="match status" value="1"/>
</dbReference>
<dbReference type="InterPro" id="IPR006140">
    <property type="entry name" value="D-isomer_DH_NAD-bd"/>
</dbReference>
<dbReference type="GO" id="GO:0005829">
    <property type="term" value="C:cytosol"/>
    <property type="evidence" value="ECO:0007669"/>
    <property type="project" value="TreeGrafter"/>
</dbReference>
<dbReference type="GO" id="GO:0008465">
    <property type="term" value="F:hydroxypyruvate reductase (NADH) activity"/>
    <property type="evidence" value="ECO:0007669"/>
    <property type="project" value="TreeGrafter"/>
</dbReference>
<dbReference type="Pfam" id="PF00389">
    <property type="entry name" value="2-Hacid_dh"/>
    <property type="match status" value="1"/>
</dbReference>
<dbReference type="InterPro" id="IPR050223">
    <property type="entry name" value="D-isomer_2-hydroxyacid_DH"/>
</dbReference>
<evidence type="ECO:0000259" key="4">
    <source>
        <dbReference type="Pfam" id="PF00389"/>
    </source>
</evidence>
<accession>A0A2T7PPR2</accession>
<organism evidence="6 7">
    <name type="scientific">Pomacea canaliculata</name>
    <name type="common">Golden apple snail</name>
    <dbReference type="NCBI Taxonomy" id="400727"/>
    <lineage>
        <taxon>Eukaryota</taxon>
        <taxon>Metazoa</taxon>
        <taxon>Spiralia</taxon>
        <taxon>Lophotrochozoa</taxon>
        <taxon>Mollusca</taxon>
        <taxon>Gastropoda</taxon>
        <taxon>Caenogastropoda</taxon>
        <taxon>Architaenioglossa</taxon>
        <taxon>Ampullarioidea</taxon>
        <taxon>Ampullariidae</taxon>
        <taxon>Pomacea</taxon>
    </lineage>
</organism>
<evidence type="ECO:0000313" key="6">
    <source>
        <dbReference type="EMBL" id="PVD35416.1"/>
    </source>
</evidence>
<keyword evidence="1 3" id="KW-0560">Oxidoreductase</keyword>
<reference evidence="6 7" key="1">
    <citation type="submission" date="2018-04" db="EMBL/GenBank/DDBJ databases">
        <title>The genome of golden apple snail Pomacea canaliculata provides insight into stress tolerance and invasive adaptation.</title>
        <authorList>
            <person name="Liu C."/>
            <person name="Liu B."/>
            <person name="Ren Y."/>
            <person name="Zhang Y."/>
            <person name="Wang H."/>
            <person name="Li S."/>
            <person name="Jiang F."/>
            <person name="Yin L."/>
            <person name="Zhang G."/>
            <person name="Qian W."/>
            <person name="Fan W."/>
        </authorList>
    </citation>
    <scope>NUCLEOTIDE SEQUENCE [LARGE SCALE GENOMIC DNA]</scope>
    <source>
        <strain evidence="6">SZHN2017</strain>
        <tissue evidence="6">Muscle</tissue>
    </source>
</reference>
<dbReference type="InterPro" id="IPR029752">
    <property type="entry name" value="D-isomer_DH_CS1"/>
</dbReference>
<dbReference type="OMA" id="MRIACYG"/>
<dbReference type="InterPro" id="IPR029753">
    <property type="entry name" value="D-isomer_DH_CS"/>
</dbReference>
<dbReference type="OrthoDB" id="298012at2759"/>
<sequence length="326" mass="36201">MPYKVFVTRNIQKPGLEVLEKNGCELTIWDSADAIPYDKLIENVQGKGYDAILCMLTDKIDAKVLDAAGPQLQVVSTMSVGYEHIDLDECKKRNIIATNTPNVSTDSVAELTVSLLLLTSRRIKEACYALREGQWHGWHPTWLCGTELCNKNVGIFGFGRIGYNVARRIVPFGIKQLYYHDVVEISFARDVNAHFCPTIEEMLPKIDFLCICCNLTPQTRHRINATTMALMKKTAIIVNTGRGGVINHDDLYDCLVKGVIQAAGLDVTEPEPLPKDHKLVKLPNCCITPHMGSNTWDSRDMMSLTAGNNILAVFNKGHPVSSVAMP</sequence>
<dbReference type="PROSITE" id="PS00065">
    <property type="entry name" value="D_2_HYDROXYACID_DH_1"/>
    <property type="match status" value="1"/>
</dbReference>
<dbReference type="GO" id="GO:0051287">
    <property type="term" value="F:NAD binding"/>
    <property type="evidence" value="ECO:0007669"/>
    <property type="project" value="InterPro"/>
</dbReference>
<comment type="caution">
    <text evidence="6">The sequence shown here is derived from an EMBL/GenBank/DDBJ whole genome shotgun (WGS) entry which is preliminary data.</text>
</comment>
<dbReference type="AlphaFoldDB" id="A0A2T7PPR2"/>
<dbReference type="Proteomes" id="UP000245119">
    <property type="component" value="Linkage Group LG2"/>
</dbReference>
<dbReference type="SUPFAM" id="SSF51735">
    <property type="entry name" value="NAD(P)-binding Rossmann-fold domains"/>
    <property type="match status" value="1"/>
</dbReference>
<dbReference type="InterPro" id="IPR036291">
    <property type="entry name" value="NAD(P)-bd_dom_sf"/>
</dbReference>
<dbReference type="Pfam" id="PF02826">
    <property type="entry name" value="2-Hacid_dh_C"/>
    <property type="match status" value="1"/>
</dbReference>
<keyword evidence="7" id="KW-1185">Reference proteome</keyword>
<name>A0A2T7PPR2_POMCA</name>
<dbReference type="PANTHER" id="PTHR10996">
    <property type="entry name" value="2-HYDROXYACID DEHYDROGENASE-RELATED"/>
    <property type="match status" value="1"/>
</dbReference>
<evidence type="ECO:0000259" key="5">
    <source>
        <dbReference type="Pfam" id="PF02826"/>
    </source>
</evidence>